<proteinExistence type="predicted"/>
<dbReference type="PATRIC" id="fig|652.5.peg.2218"/>
<evidence type="ECO:0000313" key="2">
    <source>
        <dbReference type="EMBL" id="MBZ6065835.1"/>
    </source>
</evidence>
<dbReference type="STRING" id="652.WL1483_567"/>
<keyword evidence="4" id="KW-1185">Reference proteome</keyword>
<dbReference type="InterPro" id="IPR013433">
    <property type="entry name" value="PHA_gran_rgn"/>
</dbReference>
<dbReference type="EMBL" id="JAIRBT010000006">
    <property type="protein sequence ID" value="MBZ6065835.1"/>
    <property type="molecule type" value="Genomic_DNA"/>
</dbReference>
<evidence type="ECO:0000313" key="3">
    <source>
        <dbReference type="Proteomes" id="UP000058114"/>
    </source>
</evidence>
<evidence type="ECO:0000313" key="1">
    <source>
        <dbReference type="EMBL" id="ALP39986.1"/>
    </source>
</evidence>
<evidence type="ECO:0000313" key="4">
    <source>
        <dbReference type="Proteomes" id="UP000774958"/>
    </source>
</evidence>
<sequence>MFLYEPRSSGSLSTIQISRQHQLGLAGARLAAEAIAADLASNYQLDMEWSEAHLLEFKGSGVEGSLTLGESQLELEVNLGLFLLPLRSTLEQEILDYMAHRIPCPAG</sequence>
<gene>
    <name evidence="2" type="ORF">LA374_06420</name>
    <name evidence="1" type="ORF">WL1483_567</name>
</gene>
<dbReference type="Proteomes" id="UP000774958">
    <property type="component" value="Unassembled WGS sequence"/>
</dbReference>
<reference evidence="2 4" key="3">
    <citation type="submission" date="2021-09" db="EMBL/GenBank/DDBJ databases">
        <title>Aeromonas schubertii isolated from Asian sea bass.</title>
        <authorList>
            <person name="Pinpimai K."/>
        </authorList>
    </citation>
    <scope>NUCLEOTIDE SEQUENCE [LARGE SCALE GENOMIC DNA]</scope>
    <source>
        <strain evidence="2 4">CHULA2021a</strain>
    </source>
</reference>
<dbReference type="Pfam" id="PF09650">
    <property type="entry name" value="PHA_gran_rgn"/>
    <property type="match status" value="1"/>
</dbReference>
<name>A0A0S2SEB2_9GAMM</name>
<dbReference type="KEGG" id="asr:WL1483_567"/>
<reference evidence="1 3" key="2">
    <citation type="journal article" date="2016" name="Genome Announc.">
        <title>Complete Genome Sequence of the Highly Virulent Aeromonas schubertii Strain WL1483, Isolated from Diseased Snakehead Fish (Channa argus) in China.</title>
        <authorList>
            <person name="Liu L."/>
            <person name="Li N."/>
            <person name="Zhang D."/>
            <person name="Fu X."/>
            <person name="Shi C."/>
            <person name="Lin Q."/>
            <person name="Hao G."/>
        </authorList>
    </citation>
    <scope>NUCLEOTIDE SEQUENCE [LARGE SCALE GENOMIC DNA]</scope>
    <source>
        <strain evidence="1 3">WL1483</strain>
    </source>
</reference>
<dbReference type="EMBL" id="CP013067">
    <property type="protein sequence ID" value="ALP39986.1"/>
    <property type="molecule type" value="Genomic_DNA"/>
</dbReference>
<reference evidence="3" key="1">
    <citation type="submission" date="2015-10" db="EMBL/GenBank/DDBJ databases">
        <title>Complete Genome Sequence of Aeromonas schubertii strain WL1483.</title>
        <authorList>
            <person name="Liu L."/>
        </authorList>
    </citation>
    <scope>NUCLEOTIDE SEQUENCE [LARGE SCALE GENOMIC DNA]</scope>
    <source>
        <strain evidence="3">WL1483</strain>
    </source>
</reference>
<protein>
    <submittedName>
        <fullName evidence="1">Poly (3-hydroxybutyrate) depolymerase</fullName>
    </submittedName>
    <submittedName>
        <fullName evidence="2">Polyhydroxyalkanoic acid system family protein</fullName>
    </submittedName>
</protein>
<dbReference type="RefSeq" id="WP_050664865.1">
    <property type="nucleotide sequence ID" value="NZ_CDDB01000010.1"/>
</dbReference>
<dbReference type="Proteomes" id="UP000058114">
    <property type="component" value="Chromosome"/>
</dbReference>
<dbReference type="AlphaFoldDB" id="A0A0S2SEB2"/>
<organism evidence="1 3">
    <name type="scientific">Aeromonas schubertii</name>
    <dbReference type="NCBI Taxonomy" id="652"/>
    <lineage>
        <taxon>Bacteria</taxon>
        <taxon>Pseudomonadati</taxon>
        <taxon>Pseudomonadota</taxon>
        <taxon>Gammaproteobacteria</taxon>
        <taxon>Aeromonadales</taxon>
        <taxon>Aeromonadaceae</taxon>
        <taxon>Aeromonas</taxon>
    </lineage>
</organism>
<dbReference type="NCBIfam" id="TIGR02610">
    <property type="entry name" value="PHA_gran_rgn"/>
    <property type="match status" value="1"/>
</dbReference>
<accession>A0A0S2SEB2</accession>
<dbReference type="OrthoDB" id="5588901at2"/>